<dbReference type="GO" id="GO:0016491">
    <property type="term" value="F:oxidoreductase activity"/>
    <property type="evidence" value="ECO:0007669"/>
    <property type="project" value="UniProtKB-KW"/>
</dbReference>
<evidence type="ECO:0000313" key="3">
    <source>
        <dbReference type="EMBL" id="ORY73935.1"/>
    </source>
</evidence>
<dbReference type="PRINTS" id="PR00081">
    <property type="entry name" value="GDHRDH"/>
</dbReference>
<dbReference type="Gene3D" id="3.40.50.720">
    <property type="entry name" value="NAD(P)-binding Rossmann-like Domain"/>
    <property type="match status" value="1"/>
</dbReference>
<dbReference type="OrthoDB" id="191139at2759"/>
<keyword evidence="2" id="KW-0472">Membrane</keyword>
<evidence type="ECO:0000256" key="2">
    <source>
        <dbReference type="SAM" id="Phobius"/>
    </source>
</evidence>
<evidence type="ECO:0000313" key="4">
    <source>
        <dbReference type="Proteomes" id="UP000193920"/>
    </source>
</evidence>
<dbReference type="InterPro" id="IPR002347">
    <property type="entry name" value="SDR_fam"/>
</dbReference>
<dbReference type="Proteomes" id="UP000193920">
    <property type="component" value="Unassembled WGS sequence"/>
</dbReference>
<dbReference type="InterPro" id="IPR036291">
    <property type="entry name" value="NAD(P)-bd_dom_sf"/>
</dbReference>
<dbReference type="Pfam" id="PF00106">
    <property type="entry name" value="adh_short"/>
    <property type="match status" value="1"/>
</dbReference>
<dbReference type="PANTHER" id="PTHR43157:SF31">
    <property type="entry name" value="PHOSPHATIDYLINOSITOL-GLYCAN BIOSYNTHESIS CLASS F PROTEIN"/>
    <property type="match status" value="1"/>
</dbReference>
<comment type="caution">
    <text evidence="3">The sequence shown here is derived from an EMBL/GenBank/DDBJ whole genome shotgun (WGS) entry which is preliminary data.</text>
</comment>
<proteinExistence type="predicted"/>
<keyword evidence="4" id="KW-1185">Reference proteome</keyword>
<keyword evidence="2" id="KW-0812">Transmembrane</keyword>
<reference evidence="3 4" key="1">
    <citation type="submission" date="2016-08" db="EMBL/GenBank/DDBJ databases">
        <title>A Parts List for Fungal Cellulosomes Revealed by Comparative Genomics.</title>
        <authorList>
            <consortium name="DOE Joint Genome Institute"/>
            <person name="Haitjema C.H."/>
            <person name="Gilmore S.P."/>
            <person name="Henske J.K."/>
            <person name="Solomon K.V."/>
            <person name="De Groot R."/>
            <person name="Kuo A."/>
            <person name="Mondo S.J."/>
            <person name="Salamov A.A."/>
            <person name="Labutti K."/>
            <person name="Zhao Z."/>
            <person name="Chiniquy J."/>
            <person name="Barry K."/>
            <person name="Brewer H.M."/>
            <person name="Purvine S.O."/>
            <person name="Wright A.T."/>
            <person name="Boxma B."/>
            <person name="Van Alen T."/>
            <person name="Hackstein J.H."/>
            <person name="Baker S.E."/>
            <person name="Grigoriev I.V."/>
            <person name="O'Malley M.A."/>
        </authorList>
    </citation>
    <scope>NUCLEOTIDE SEQUENCE [LARGE SCALE GENOMIC DNA]</scope>
    <source>
        <strain evidence="3 4">G1</strain>
    </source>
</reference>
<evidence type="ECO:0000256" key="1">
    <source>
        <dbReference type="ARBA" id="ARBA00023002"/>
    </source>
</evidence>
<dbReference type="AlphaFoldDB" id="A0A1Y2ESW5"/>
<dbReference type="STRING" id="1754190.A0A1Y2ESW5"/>
<sequence length="334" mass="38550">MSLNIGLIILLSILLVLILIILIVKKFNGPMTNLTHSMDGKVVLITGGTRGIGLETAKDLLRQGATVIVTSRNKVKAKTVIENILKNLTNYESIKYVVEQVKLKYGKIDILINNAGSCFQNFTVSDGIELTYYTNHLGHLILSFLLLDSFNEKGRIINVVTTKYKRIKEETLNEFTSDSNLDFSWNKKNYNWMKTYILSKLAGVHLSQYLKNFCKEKAVNNVKVVSVHPGFINNHFFREIESHSFYWYWRDFFQSPYRWLCFKDNVTGAQTTLHCCYMDWDKLSNGDYYRDCHLEPLKPIGLLKNAKKLIAFDKAIIEKNNIVKGDQKVMQVFY</sequence>
<protein>
    <submittedName>
        <fullName evidence="3">NAD(P)-binding protein</fullName>
    </submittedName>
</protein>
<dbReference type="PANTHER" id="PTHR43157">
    <property type="entry name" value="PHOSPHATIDYLINOSITOL-GLYCAN BIOSYNTHESIS CLASS F PROTEIN-RELATED"/>
    <property type="match status" value="1"/>
</dbReference>
<keyword evidence="2" id="KW-1133">Transmembrane helix</keyword>
<accession>A0A1Y2ESW5</accession>
<name>A0A1Y2ESW5_9FUNG</name>
<organism evidence="3 4">
    <name type="scientific">Neocallimastix californiae</name>
    <dbReference type="NCBI Taxonomy" id="1754190"/>
    <lineage>
        <taxon>Eukaryota</taxon>
        <taxon>Fungi</taxon>
        <taxon>Fungi incertae sedis</taxon>
        <taxon>Chytridiomycota</taxon>
        <taxon>Chytridiomycota incertae sedis</taxon>
        <taxon>Neocallimastigomycetes</taxon>
        <taxon>Neocallimastigales</taxon>
        <taxon>Neocallimastigaceae</taxon>
        <taxon>Neocallimastix</taxon>
    </lineage>
</organism>
<dbReference type="EMBL" id="MCOG01000031">
    <property type="protein sequence ID" value="ORY73935.1"/>
    <property type="molecule type" value="Genomic_DNA"/>
</dbReference>
<dbReference type="SUPFAM" id="SSF51735">
    <property type="entry name" value="NAD(P)-binding Rossmann-fold domains"/>
    <property type="match status" value="1"/>
</dbReference>
<gene>
    <name evidence="3" type="ORF">LY90DRAFT_666387</name>
</gene>
<feature type="transmembrane region" description="Helical" evidence="2">
    <location>
        <begin position="6"/>
        <end position="24"/>
    </location>
</feature>
<keyword evidence="1" id="KW-0560">Oxidoreductase</keyword>